<keyword evidence="3" id="KW-1185">Reference proteome</keyword>
<dbReference type="EMBL" id="CP061799">
    <property type="protein sequence ID" value="QTA80543.1"/>
    <property type="molecule type" value="Genomic_DNA"/>
</dbReference>
<gene>
    <name evidence="2" type="ORF">dnl_28490</name>
</gene>
<dbReference type="KEGG" id="dli:dnl_28490"/>
<protein>
    <submittedName>
        <fullName evidence="2">Uncharacterized protein</fullName>
    </submittedName>
</protein>
<feature type="transmembrane region" description="Helical" evidence="1">
    <location>
        <begin position="15"/>
        <end position="36"/>
    </location>
</feature>
<proteinExistence type="predicted"/>
<organism evidence="2 3">
    <name type="scientific">Desulfonema limicola</name>
    <dbReference type="NCBI Taxonomy" id="45656"/>
    <lineage>
        <taxon>Bacteria</taxon>
        <taxon>Pseudomonadati</taxon>
        <taxon>Thermodesulfobacteriota</taxon>
        <taxon>Desulfobacteria</taxon>
        <taxon>Desulfobacterales</taxon>
        <taxon>Desulfococcaceae</taxon>
        <taxon>Desulfonema</taxon>
    </lineage>
</organism>
<dbReference type="AlphaFoldDB" id="A0A975B881"/>
<keyword evidence="1" id="KW-1133">Transmembrane helix</keyword>
<accession>A0A975B881</accession>
<evidence type="ECO:0000313" key="3">
    <source>
        <dbReference type="Proteomes" id="UP000663720"/>
    </source>
</evidence>
<sequence>MRFIINQKKPFAEQMAFFCLFFIEKLVFGNLNYYYYNLDFSHI</sequence>
<name>A0A975B881_9BACT</name>
<dbReference type="Proteomes" id="UP000663720">
    <property type="component" value="Chromosome"/>
</dbReference>
<evidence type="ECO:0000256" key="1">
    <source>
        <dbReference type="SAM" id="Phobius"/>
    </source>
</evidence>
<keyword evidence="1" id="KW-0472">Membrane</keyword>
<reference evidence="2" key="1">
    <citation type="journal article" date="2021" name="Microb. Physiol.">
        <title>Proteogenomic Insights into the Physiology of Marine, Sulfate-Reducing, Filamentous Desulfonema limicola and Desulfonema magnum.</title>
        <authorList>
            <person name="Schnaars V."/>
            <person name="Wohlbrand L."/>
            <person name="Scheve S."/>
            <person name="Hinrichs C."/>
            <person name="Reinhardt R."/>
            <person name="Rabus R."/>
        </authorList>
    </citation>
    <scope>NUCLEOTIDE SEQUENCE</scope>
    <source>
        <strain evidence="2">5ac10</strain>
    </source>
</reference>
<keyword evidence="1" id="KW-0812">Transmembrane</keyword>
<evidence type="ECO:0000313" key="2">
    <source>
        <dbReference type="EMBL" id="QTA80543.1"/>
    </source>
</evidence>